<dbReference type="Pfam" id="PF14552">
    <property type="entry name" value="Tautomerase_2"/>
    <property type="match status" value="1"/>
</dbReference>
<sequence>MPSTRITTGIWARGIEAKVIEAVQDALLAALKIPDYDRDVVLDLYYDAARIVPTGRSERYTRIEILLFSGRSLAAKKALYGAVVANLSALGVPANEIKTVLIEVPSDNWGLRGGLPASEIDLGFKVDV</sequence>
<evidence type="ECO:0000313" key="1">
    <source>
        <dbReference type="EMBL" id="SEB92940.1"/>
    </source>
</evidence>
<dbReference type="AlphaFoldDB" id="A0A1H4NC70"/>
<accession>A0A1H4NC70</accession>
<dbReference type="InterPro" id="IPR014347">
    <property type="entry name" value="Tautomerase/MIF_sf"/>
</dbReference>
<reference evidence="1 2" key="1">
    <citation type="submission" date="2016-10" db="EMBL/GenBank/DDBJ databases">
        <authorList>
            <person name="de Groot N.N."/>
        </authorList>
    </citation>
    <scope>NUCLEOTIDE SEQUENCE [LARGE SCALE GENOMIC DNA]</scope>
    <source>
        <strain evidence="1 2">MT12</strain>
    </source>
</reference>
<dbReference type="OrthoDB" id="9804765at2"/>
<dbReference type="Gene3D" id="3.30.429.10">
    <property type="entry name" value="Macrophage Migration Inhibitory Factor"/>
    <property type="match status" value="1"/>
</dbReference>
<name>A0A1H4NC70_9BRAD</name>
<gene>
    <name evidence="1" type="ORF">SAMN05444164_0590</name>
</gene>
<dbReference type="SUPFAM" id="SSF55331">
    <property type="entry name" value="Tautomerase/MIF"/>
    <property type="match status" value="1"/>
</dbReference>
<proteinExistence type="predicted"/>
<dbReference type="InterPro" id="IPR037479">
    <property type="entry name" value="Tauto_MSAD"/>
</dbReference>
<evidence type="ECO:0000313" key="2">
    <source>
        <dbReference type="Proteomes" id="UP000198992"/>
    </source>
</evidence>
<protein>
    <submittedName>
        <fullName evidence="1">Tautomerase enzyme</fullName>
    </submittedName>
</protein>
<dbReference type="Proteomes" id="UP000198992">
    <property type="component" value="Unassembled WGS sequence"/>
</dbReference>
<organism evidence="1 2">
    <name type="scientific">Bradyrhizobium erythrophlei</name>
    <dbReference type="NCBI Taxonomy" id="1437360"/>
    <lineage>
        <taxon>Bacteria</taxon>
        <taxon>Pseudomonadati</taxon>
        <taxon>Pseudomonadota</taxon>
        <taxon>Alphaproteobacteria</taxon>
        <taxon>Hyphomicrobiales</taxon>
        <taxon>Nitrobacteraceae</taxon>
        <taxon>Bradyrhizobium</taxon>
    </lineage>
</organism>
<dbReference type="EMBL" id="FNTH01000001">
    <property type="protein sequence ID" value="SEB92940.1"/>
    <property type="molecule type" value="Genomic_DNA"/>
</dbReference>